<feature type="domain" description="NAD-dependent epimerase/dehydratase" evidence="3">
    <location>
        <begin position="11"/>
        <end position="265"/>
    </location>
</feature>
<dbReference type="InterPro" id="IPR001509">
    <property type="entry name" value="Epimerase_deHydtase"/>
</dbReference>
<dbReference type="EMBL" id="JADGJQ010000024">
    <property type="protein sequence ID" value="KAJ3178830.1"/>
    <property type="molecule type" value="Genomic_DNA"/>
</dbReference>
<dbReference type="SUPFAM" id="SSF51735">
    <property type="entry name" value="NAD(P)-binding Rossmann-fold domains"/>
    <property type="match status" value="1"/>
</dbReference>
<dbReference type="CDD" id="cd05227">
    <property type="entry name" value="AR_SDR_e"/>
    <property type="match status" value="1"/>
</dbReference>
<gene>
    <name evidence="4" type="primary">GRE2</name>
    <name evidence="4" type="ORF">HDU87_003385</name>
</gene>
<dbReference type="Gene3D" id="3.40.50.720">
    <property type="entry name" value="NAD(P)-binding Rossmann-like Domain"/>
    <property type="match status" value="1"/>
</dbReference>
<protein>
    <submittedName>
        <fullName evidence="4">Methylglyoxal reductase (NADPH-dependent) gre2</fullName>
    </submittedName>
</protein>
<dbReference type="Pfam" id="PF01370">
    <property type="entry name" value="Epimerase"/>
    <property type="match status" value="1"/>
</dbReference>
<dbReference type="InterPro" id="IPR036291">
    <property type="entry name" value="NAD(P)-bd_dom_sf"/>
</dbReference>
<name>A0AAD5XN87_9FUNG</name>
<organism evidence="4 5">
    <name type="scientific">Geranomyces variabilis</name>
    <dbReference type="NCBI Taxonomy" id="109894"/>
    <lineage>
        <taxon>Eukaryota</taxon>
        <taxon>Fungi</taxon>
        <taxon>Fungi incertae sedis</taxon>
        <taxon>Chytridiomycota</taxon>
        <taxon>Chytridiomycota incertae sedis</taxon>
        <taxon>Chytridiomycetes</taxon>
        <taxon>Spizellomycetales</taxon>
        <taxon>Powellomycetaceae</taxon>
        <taxon>Geranomyces</taxon>
    </lineage>
</organism>
<dbReference type="AlphaFoldDB" id="A0AAD5XN87"/>
<evidence type="ECO:0000313" key="4">
    <source>
        <dbReference type="EMBL" id="KAJ3178830.1"/>
    </source>
</evidence>
<dbReference type="GO" id="GO:0016616">
    <property type="term" value="F:oxidoreductase activity, acting on the CH-OH group of donors, NAD or NADP as acceptor"/>
    <property type="evidence" value="ECO:0007669"/>
    <property type="project" value="TreeGrafter"/>
</dbReference>
<keyword evidence="5" id="KW-1185">Reference proteome</keyword>
<dbReference type="Proteomes" id="UP001212152">
    <property type="component" value="Unassembled WGS sequence"/>
</dbReference>
<evidence type="ECO:0000259" key="3">
    <source>
        <dbReference type="Pfam" id="PF01370"/>
    </source>
</evidence>
<evidence type="ECO:0000256" key="1">
    <source>
        <dbReference type="ARBA" id="ARBA00023002"/>
    </source>
</evidence>
<comment type="similarity">
    <text evidence="2">Belongs to the NAD(P)-dependent epimerase/dehydratase family. Dihydroflavonol-4-reductase subfamily.</text>
</comment>
<evidence type="ECO:0000256" key="2">
    <source>
        <dbReference type="ARBA" id="ARBA00023445"/>
    </source>
</evidence>
<sequence length="342" mass="37831">MTVAGSSKKTALVTGVSGFIAQHITDQLLKQGYRVRGTARSTTKYAALTDHFTSIYGKERFEIVEVKDLEDHGAFDEAVKAQDLIFHVASPLPKEGLDPYQGFINPAVNGTLSLLNAAHLYGSASRVVLTSSFAAMRDEPRPADYVYSEKDWNESSLRSVKEQQKGQGIPKAYSASKSEAEKAAWKFMKEKQPRFDLACINPVFVFGPPLLRIEREDDIRFSIRILYSHINGELTSVNQQPNNFVDVRDVARAHVVAATEPRAAGQRFLLSAGAFSSARIAEIIRKRFPNLTKVPTGDPADKLFCNADGSKATEILDIDYIGLEESVTDTIDALKHMVMDQM</sequence>
<dbReference type="PANTHER" id="PTHR10366">
    <property type="entry name" value="NAD DEPENDENT EPIMERASE/DEHYDRATASE"/>
    <property type="match status" value="1"/>
</dbReference>
<evidence type="ECO:0000313" key="5">
    <source>
        <dbReference type="Proteomes" id="UP001212152"/>
    </source>
</evidence>
<accession>A0AAD5XN87</accession>
<dbReference type="PANTHER" id="PTHR10366:SF562">
    <property type="entry name" value="ALDEHYDE REDUCTASE II (AFU_ORTHOLOGUE AFUA_1G11360)"/>
    <property type="match status" value="1"/>
</dbReference>
<comment type="caution">
    <text evidence="4">The sequence shown here is derived from an EMBL/GenBank/DDBJ whole genome shotgun (WGS) entry which is preliminary data.</text>
</comment>
<dbReference type="InterPro" id="IPR050425">
    <property type="entry name" value="NAD(P)_dehydrat-like"/>
</dbReference>
<reference evidence="4" key="1">
    <citation type="submission" date="2020-05" db="EMBL/GenBank/DDBJ databases">
        <title>Phylogenomic resolution of chytrid fungi.</title>
        <authorList>
            <person name="Stajich J.E."/>
            <person name="Amses K."/>
            <person name="Simmons R."/>
            <person name="Seto K."/>
            <person name="Myers J."/>
            <person name="Bonds A."/>
            <person name="Quandt C.A."/>
            <person name="Barry K."/>
            <person name="Liu P."/>
            <person name="Grigoriev I."/>
            <person name="Longcore J.E."/>
            <person name="James T.Y."/>
        </authorList>
    </citation>
    <scope>NUCLEOTIDE SEQUENCE</scope>
    <source>
        <strain evidence="4">JEL0379</strain>
    </source>
</reference>
<keyword evidence="1" id="KW-0560">Oxidoreductase</keyword>
<proteinExistence type="inferred from homology"/>